<comment type="caution">
    <text evidence="2">The sequence shown here is derived from an EMBL/GenBank/DDBJ whole genome shotgun (WGS) entry which is preliminary data.</text>
</comment>
<evidence type="ECO:0000313" key="3">
    <source>
        <dbReference type="Proteomes" id="UP000276133"/>
    </source>
</evidence>
<gene>
    <name evidence="2" type="ORF">BpHYR1_013606</name>
</gene>
<dbReference type="EMBL" id="REGN01007573">
    <property type="protein sequence ID" value="RNA05847.1"/>
    <property type="molecule type" value="Genomic_DNA"/>
</dbReference>
<keyword evidence="1" id="KW-1133">Transmembrane helix</keyword>
<name>A0A3M7Q342_BRAPC</name>
<sequence>MESTSKKLSNLIRIYVEFEVEHGTLPGSNCSNTPKFISFFFVVFVIVLVLLFSSADLGIRNYSDKMISQVSHKSIFATNSALTILDT</sequence>
<keyword evidence="1" id="KW-0472">Membrane</keyword>
<accession>A0A3M7Q342</accession>
<protein>
    <submittedName>
        <fullName evidence="2">Uncharacterized protein</fullName>
    </submittedName>
</protein>
<keyword evidence="1" id="KW-0812">Transmembrane</keyword>
<dbReference type="Proteomes" id="UP000276133">
    <property type="component" value="Unassembled WGS sequence"/>
</dbReference>
<feature type="transmembrane region" description="Helical" evidence="1">
    <location>
        <begin position="36"/>
        <end position="59"/>
    </location>
</feature>
<organism evidence="2 3">
    <name type="scientific">Brachionus plicatilis</name>
    <name type="common">Marine rotifer</name>
    <name type="synonym">Brachionus muelleri</name>
    <dbReference type="NCBI Taxonomy" id="10195"/>
    <lineage>
        <taxon>Eukaryota</taxon>
        <taxon>Metazoa</taxon>
        <taxon>Spiralia</taxon>
        <taxon>Gnathifera</taxon>
        <taxon>Rotifera</taxon>
        <taxon>Eurotatoria</taxon>
        <taxon>Monogononta</taxon>
        <taxon>Pseudotrocha</taxon>
        <taxon>Ploima</taxon>
        <taxon>Brachionidae</taxon>
        <taxon>Brachionus</taxon>
    </lineage>
</organism>
<proteinExistence type="predicted"/>
<evidence type="ECO:0000256" key="1">
    <source>
        <dbReference type="SAM" id="Phobius"/>
    </source>
</evidence>
<keyword evidence="3" id="KW-1185">Reference proteome</keyword>
<reference evidence="2 3" key="1">
    <citation type="journal article" date="2018" name="Sci. Rep.">
        <title>Genomic signatures of local adaptation to the degree of environmental predictability in rotifers.</title>
        <authorList>
            <person name="Franch-Gras L."/>
            <person name="Hahn C."/>
            <person name="Garcia-Roger E.M."/>
            <person name="Carmona M.J."/>
            <person name="Serra M."/>
            <person name="Gomez A."/>
        </authorList>
    </citation>
    <scope>NUCLEOTIDE SEQUENCE [LARGE SCALE GENOMIC DNA]</scope>
    <source>
        <strain evidence="2">HYR1</strain>
    </source>
</reference>
<evidence type="ECO:0000313" key="2">
    <source>
        <dbReference type="EMBL" id="RNA05847.1"/>
    </source>
</evidence>
<dbReference type="AlphaFoldDB" id="A0A3M7Q342"/>